<dbReference type="GO" id="GO:0009246">
    <property type="term" value="P:enterobacterial common antigen biosynthetic process"/>
    <property type="evidence" value="ECO:0007669"/>
    <property type="project" value="TreeGrafter"/>
</dbReference>
<evidence type="ECO:0000256" key="1">
    <source>
        <dbReference type="ARBA" id="ARBA00004651"/>
    </source>
</evidence>
<evidence type="ECO:0000313" key="9">
    <source>
        <dbReference type="EMBL" id="MDN0021925.1"/>
    </source>
</evidence>
<keyword evidence="5 7" id="KW-1133">Transmembrane helix</keyword>
<feature type="domain" description="Acyltransferase 3" evidence="8">
    <location>
        <begin position="5"/>
        <end position="348"/>
    </location>
</feature>
<evidence type="ECO:0000259" key="8">
    <source>
        <dbReference type="Pfam" id="PF01757"/>
    </source>
</evidence>
<evidence type="ECO:0000256" key="7">
    <source>
        <dbReference type="SAM" id="Phobius"/>
    </source>
</evidence>
<comment type="subcellular location">
    <subcellularLocation>
        <location evidence="1">Cell membrane</location>
        <topology evidence="1">Multi-pass membrane protein</topology>
    </subcellularLocation>
</comment>
<dbReference type="EMBL" id="JAUEIF010000002">
    <property type="protein sequence ID" value="MDN0024682.1"/>
    <property type="molecule type" value="Genomic_DNA"/>
</dbReference>
<dbReference type="GO" id="GO:0005886">
    <property type="term" value="C:plasma membrane"/>
    <property type="evidence" value="ECO:0007669"/>
    <property type="project" value="UniProtKB-SubCell"/>
</dbReference>
<reference evidence="10" key="1">
    <citation type="submission" date="2023-06" db="EMBL/GenBank/DDBJ databases">
        <authorList>
            <person name="Zeman M."/>
            <person name="Kubasova T."/>
            <person name="Jahodarova E."/>
            <person name="Nykrynova M."/>
            <person name="Rychlik I."/>
        </authorList>
    </citation>
    <scope>NUCLEOTIDE SEQUENCE</scope>
    <source>
        <strain evidence="10">ET15</strain>
        <strain evidence="9">ET37</strain>
    </source>
</reference>
<keyword evidence="10" id="KW-0012">Acyltransferase</keyword>
<sequence length="362" mass="41415">MKRIVFLDYVRVFACFLVMIVHASENFYGAAGSTDMAGPQSFLANEADRLWVSVYDGFSRMSVPLFMIVSAFLLAPMKEGQTTWQFYRKRSLRILPPFFVFMILYCTLPLLWGQIDGETSLKDLSRILLNFPTLAGHLWFMYPLFSLYLFIPFISPWLSKATAKEERFFIVLFLISTCIPFLNRWCGEVWGQCFWNQYHMLWYFSGYLGYLVMAHYIRVHLTWDRKTRLVRGMALMAAGAAITIWSFYVQAVPGVTHSTPEIEIGWAFCTINCVMLTAGAFLMFTCIKAKKAPKIITDLSKLSYGMYLMHIFWLGMWAGVFKSVLALPTVAAIPCIAICTFVCCYITAKVISLIPGSKWVIG</sequence>
<dbReference type="GO" id="GO:0016413">
    <property type="term" value="F:O-acetyltransferase activity"/>
    <property type="evidence" value="ECO:0007669"/>
    <property type="project" value="TreeGrafter"/>
</dbReference>
<dbReference type="EC" id="2.3.1.-" evidence="10"/>
<organism evidence="10 12">
    <name type="scientific">Leyella lascolaii</name>
    <dbReference type="NCBI Taxonomy" id="1776379"/>
    <lineage>
        <taxon>Bacteria</taxon>
        <taxon>Pseudomonadati</taxon>
        <taxon>Bacteroidota</taxon>
        <taxon>Bacteroidia</taxon>
        <taxon>Bacteroidales</taxon>
        <taxon>Prevotellaceae</taxon>
        <taxon>Leyella</taxon>
    </lineage>
</organism>
<feature type="transmembrane region" description="Helical" evidence="7">
    <location>
        <begin position="167"/>
        <end position="185"/>
    </location>
</feature>
<feature type="transmembrane region" description="Helical" evidence="7">
    <location>
        <begin position="50"/>
        <end position="74"/>
    </location>
</feature>
<dbReference type="EMBL" id="JAUEIE010000002">
    <property type="protein sequence ID" value="MDN0021925.1"/>
    <property type="molecule type" value="Genomic_DNA"/>
</dbReference>
<evidence type="ECO:0000313" key="10">
    <source>
        <dbReference type="EMBL" id="MDN0024682.1"/>
    </source>
</evidence>
<keyword evidence="6 7" id="KW-0472">Membrane</keyword>
<evidence type="ECO:0000313" key="11">
    <source>
        <dbReference type="Proteomes" id="UP001167831"/>
    </source>
</evidence>
<dbReference type="Proteomes" id="UP001167831">
    <property type="component" value="Unassembled WGS sequence"/>
</dbReference>
<dbReference type="Pfam" id="PF01757">
    <property type="entry name" value="Acyl_transf_3"/>
    <property type="match status" value="1"/>
</dbReference>
<evidence type="ECO:0000256" key="3">
    <source>
        <dbReference type="ARBA" id="ARBA00022475"/>
    </source>
</evidence>
<evidence type="ECO:0000256" key="2">
    <source>
        <dbReference type="ARBA" id="ARBA00007400"/>
    </source>
</evidence>
<comment type="caution">
    <text evidence="10">The sequence shown here is derived from an EMBL/GenBank/DDBJ whole genome shotgun (WGS) entry which is preliminary data.</text>
</comment>
<feature type="transmembrane region" description="Helical" evidence="7">
    <location>
        <begin position="200"/>
        <end position="217"/>
    </location>
</feature>
<dbReference type="AlphaFoldDB" id="A0AAW7JIE7"/>
<dbReference type="Proteomes" id="UP001168478">
    <property type="component" value="Unassembled WGS sequence"/>
</dbReference>
<proteinExistence type="inferred from homology"/>
<evidence type="ECO:0000256" key="5">
    <source>
        <dbReference type="ARBA" id="ARBA00022989"/>
    </source>
</evidence>
<evidence type="ECO:0000313" key="12">
    <source>
        <dbReference type="Proteomes" id="UP001168478"/>
    </source>
</evidence>
<dbReference type="PANTHER" id="PTHR40074">
    <property type="entry name" value="O-ACETYLTRANSFERASE WECH"/>
    <property type="match status" value="1"/>
</dbReference>
<evidence type="ECO:0000256" key="4">
    <source>
        <dbReference type="ARBA" id="ARBA00022692"/>
    </source>
</evidence>
<comment type="similarity">
    <text evidence="2">Belongs to the acyltransferase 3 family.</text>
</comment>
<dbReference type="RefSeq" id="WP_021992194.1">
    <property type="nucleotide sequence ID" value="NZ_CAUWBX010000056.1"/>
</dbReference>
<keyword evidence="3" id="KW-1003">Cell membrane</keyword>
<accession>A0AAW7JIE7</accession>
<dbReference type="InterPro" id="IPR002656">
    <property type="entry name" value="Acyl_transf_3_dom"/>
</dbReference>
<keyword evidence="11" id="KW-1185">Reference proteome</keyword>
<feature type="transmembrane region" description="Helical" evidence="7">
    <location>
        <begin position="264"/>
        <end position="287"/>
    </location>
</feature>
<feature type="transmembrane region" description="Helical" evidence="7">
    <location>
        <begin position="325"/>
        <end position="348"/>
    </location>
</feature>
<feature type="transmembrane region" description="Helical" evidence="7">
    <location>
        <begin position="229"/>
        <end position="252"/>
    </location>
</feature>
<protein>
    <submittedName>
        <fullName evidence="10">Acyltransferase</fullName>
        <ecNumber evidence="10">2.3.1.-</ecNumber>
    </submittedName>
</protein>
<keyword evidence="10" id="KW-0808">Transferase</keyword>
<feature type="transmembrane region" description="Helical" evidence="7">
    <location>
        <begin position="94"/>
        <end position="115"/>
    </location>
</feature>
<gene>
    <name evidence="9" type="ORF">QVN81_02625</name>
    <name evidence="10" type="ORF">QVN84_03975</name>
</gene>
<feature type="transmembrane region" description="Helical" evidence="7">
    <location>
        <begin position="135"/>
        <end position="155"/>
    </location>
</feature>
<evidence type="ECO:0000256" key="6">
    <source>
        <dbReference type="ARBA" id="ARBA00023136"/>
    </source>
</evidence>
<keyword evidence="4 7" id="KW-0812">Transmembrane</keyword>
<name>A0AAW7JIE7_9BACT</name>
<dbReference type="PANTHER" id="PTHR40074:SF2">
    <property type="entry name" value="O-ACETYLTRANSFERASE WECH"/>
    <property type="match status" value="1"/>
</dbReference>
<feature type="transmembrane region" description="Helical" evidence="7">
    <location>
        <begin position="299"/>
        <end position="319"/>
    </location>
</feature>
<reference evidence="10" key="2">
    <citation type="submission" date="2023-08" db="EMBL/GenBank/DDBJ databases">
        <title>Identification and characterization of horizontal gene transfer across gut microbiota members of farm animals based on homology search.</title>
        <authorList>
            <person name="Schwarzerova J."/>
            <person name="Nykrynova M."/>
            <person name="Jureckova K."/>
            <person name="Cejkova D."/>
            <person name="Rychlik I."/>
        </authorList>
    </citation>
    <scope>NUCLEOTIDE SEQUENCE</scope>
    <source>
        <strain evidence="10">ET15</strain>
        <strain evidence="9">ET37</strain>
    </source>
</reference>
<feature type="transmembrane region" description="Helical" evidence="7">
    <location>
        <begin position="12"/>
        <end position="30"/>
    </location>
</feature>